<organism evidence="1 2">
    <name type="scientific">Spirobacillus cienkowskii</name>
    <dbReference type="NCBI Taxonomy" id="495820"/>
    <lineage>
        <taxon>Bacteria</taxon>
        <taxon>Pseudomonadati</taxon>
        <taxon>Bdellovibrionota</taxon>
        <taxon>Oligoflexia</taxon>
        <taxon>Silvanigrellales</taxon>
        <taxon>Spirobacillus</taxon>
    </lineage>
</organism>
<dbReference type="AlphaFoldDB" id="A0A369KRE4"/>
<name>A0A369KRE4_9BACT</name>
<protein>
    <recommendedName>
        <fullName evidence="3">Rpn family recombination-promoting nuclease/putative transposase</fullName>
    </recommendedName>
</protein>
<comment type="caution">
    <text evidence="1">The sequence shown here is derived from an EMBL/GenBank/DDBJ whole genome shotgun (WGS) entry which is preliminary data.</text>
</comment>
<dbReference type="EMBL" id="QOVW01000062">
    <property type="protein sequence ID" value="RDB36318.1"/>
    <property type="molecule type" value="Genomic_DNA"/>
</dbReference>
<evidence type="ECO:0008006" key="3">
    <source>
        <dbReference type="Google" id="ProtNLM"/>
    </source>
</evidence>
<sequence length="102" mass="11711">AKNKKVFEELAMQDRLFEQAKETLYFLSHHPEELAAYTQRLKYLLDTASRLDDARTEGKAEGIQIGEHKKALETAKKLKARDFSMIDIIDMTGLSPEEVENL</sequence>
<keyword evidence="2" id="KW-1185">Reference proteome</keyword>
<reference evidence="1" key="1">
    <citation type="submission" date="2018-04" db="EMBL/GenBank/DDBJ databases">
        <title>Draft genome sequence of the Candidatus Spirobacillus cienkowskii, a pathogen of freshwater Daphnia species, reconstructed from hemolymph metagenomic reads.</title>
        <authorList>
            <person name="Bresciani L."/>
            <person name="Lemos L.N."/>
            <person name="Wale N."/>
            <person name="Lin J.Y."/>
            <person name="Fernandes G.R."/>
            <person name="Duffy M.A."/>
            <person name="Rodrigues J.M."/>
        </authorList>
    </citation>
    <scope>NUCLEOTIDE SEQUENCE [LARGE SCALE GENOMIC DNA]</scope>
    <source>
        <strain evidence="1">Binning01</strain>
    </source>
</reference>
<evidence type="ECO:0000313" key="1">
    <source>
        <dbReference type="EMBL" id="RDB36318.1"/>
    </source>
</evidence>
<proteinExistence type="predicted"/>
<gene>
    <name evidence="1" type="ORF">DCC88_05390</name>
</gene>
<dbReference type="Proteomes" id="UP000253934">
    <property type="component" value="Unassembled WGS sequence"/>
</dbReference>
<accession>A0A369KRE4</accession>
<feature type="non-terminal residue" evidence="1">
    <location>
        <position position="1"/>
    </location>
</feature>
<evidence type="ECO:0000313" key="2">
    <source>
        <dbReference type="Proteomes" id="UP000253934"/>
    </source>
</evidence>